<protein>
    <submittedName>
        <fullName evidence="1">Uncharacterized protein</fullName>
    </submittedName>
</protein>
<organism evidence="1">
    <name type="scientific">Tetraselmis sp. GSL018</name>
    <dbReference type="NCBI Taxonomy" id="582737"/>
    <lineage>
        <taxon>Eukaryota</taxon>
        <taxon>Viridiplantae</taxon>
        <taxon>Chlorophyta</taxon>
        <taxon>core chlorophytes</taxon>
        <taxon>Chlorodendrophyceae</taxon>
        <taxon>Chlorodendrales</taxon>
        <taxon>Chlorodendraceae</taxon>
        <taxon>Tetraselmis</taxon>
    </lineage>
</organism>
<accession>A0A061QSE7</accession>
<proteinExistence type="predicted"/>
<reference evidence="1" key="1">
    <citation type="submission" date="2014-05" db="EMBL/GenBank/DDBJ databases">
        <title>The transcriptome of the halophilic microalga Tetraselmis sp. GSL018 isolated from the Great Salt Lake, Utah.</title>
        <authorList>
            <person name="Jinkerson R.E."/>
            <person name="D'Adamo S."/>
            <person name="Posewitz M.C."/>
        </authorList>
    </citation>
    <scope>NUCLEOTIDE SEQUENCE</scope>
    <source>
        <strain evidence="1">GSL018</strain>
    </source>
</reference>
<gene>
    <name evidence="1" type="ORF">TSPGSL018_26455</name>
</gene>
<sequence length="51" mass="5662">MRSTSKLFKFQVADQPAVRTSSASVDLTGVFLKLLEFLLCMGNLKGSEPWL</sequence>
<dbReference type="EMBL" id="GBEZ01025756">
    <property type="protein sequence ID" value="JAC61370.1"/>
    <property type="molecule type" value="Transcribed_RNA"/>
</dbReference>
<dbReference type="AlphaFoldDB" id="A0A061QSE7"/>
<evidence type="ECO:0000313" key="1">
    <source>
        <dbReference type="EMBL" id="JAC61370.1"/>
    </source>
</evidence>
<name>A0A061QSE7_9CHLO</name>